<dbReference type="EMBL" id="VMRY01000041">
    <property type="protein sequence ID" value="TVT54473.1"/>
    <property type="molecule type" value="Genomic_DNA"/>
</dbReference>
<dbReference type="Proteomes" id="UP000317355">
    <property type="component" value="Unassembled WGS sequence"/>
</dbReference>
<organism evidence="1 2">
    <name type="scientific">Sedimenticola thiotaurini</name>
    <dbReference type="NCBI Taxonomy" id="1543721"/>
    <lineage>
        <taxon>Bacteria</taxon>
        <taxon>Pseudomonadati</taxon>
        <taxon>Pseudomonadota</taxon>
        <taxon>Gammaproteobacteria</taxon>
        <taxon>Chromatiales</taxon>
        <taxon>Sedimenticolaceae</taxon>
        <taxon>Sedimenticola</taxon>
    </lineage>
</organism>
<name>A0A558D0F4_9GAMM</name>
<dbReference type="InterPro" id="IPR021856">
    <property type="entry name" value="DUF3465"/>
</dbReference>
<dbReference type="Pfam" id="PF11948">
    <property type="entry name" value="DUF3465"/>
    <property type="match status" value="1"/>
</dbReference>
<proteinExistence type="predicted"/>
<accession>A0A558D0F4</accession>
<gene>
    <name evidence="1" type="ORF">FHK82_09735</name>
</gene>
<comment type="caution">
    <text evidence="1">The sequence shown here is derived from an EMBL/GenBank/DDBJ whole genome shotgun (WGS) entry which is preliminary data.</text>
</comment>
<reference evidence="1 2" key="1">
    <citation type="submission" date="2019-07" db="EMBL/GenBank/DDBJ databases">
        <title>The pathways for chlorine oxyanion respiration interact through the shared metabolite chlorate.</title>
        <authorList>
            <person name="Barnum T.P."/>
            <person name="Cheng Y."/>
            <person name="Hill K.A."/>
            <person name="Lucas L.N."/>
            <person name="Carlson H.K."/>
            <person name="Coates J.D."/>
        </authorList>
    </citation>
    <scope>NUCLEOTIDE SEQUENCE [LARGE SCALE GENOMIC DNA]</scope>
    <source>
        <strain evidence="1">BK-3</strain>
    </source>
</reference>
<dbReference type="AlphaFoldDB" id="A0A558D0F4"/>
<protein>
    <submittedName>
        <fullName evidence="1">DUF3465 domain-containing protein</fullName>
    </submittedName>
</protein>
<evidence type="ECO:0000313" key="1">
    <source>
        <dbReference type="EMBL" id="TVT54473.1"/>
    </source>
</evidence>
<evidence type="ECO:0000313" key="2">
    <source>
        <dbReference type="Proteomes" id="UP000317355"/>
    </source>
</evidence>
<sequence>MNQLKKVLAIVIVIGVSLYGYYENNNATSIPARESTGSTHQSLQHAFEKRLSDLQVTGAGTVIHILPDDNKGSRHQKFLLQVSSNQTLLISHNIDLAPRIQSIRKGDTVEFNGEYEWNAKGGVVHWTHQDPNGRHVDGWLKHNGQRYQ</sequence>